<dbReference type="PANTHER" id="PTHR45697">
    <property type="entry name" value="ADP-RIBOSYLATION FACTOR-LIKE PROTEIN 2-RELATED"/>
    <property type="match status" value="1"/>
</dbReference>
<evidence type="ECO:0000256" key="3">
    <source>
        <dbReference type="RuleBase" id="RU003925"/>
    </source>
</evidence>
<dbReference type="CDD" id="cd00878">
    <property type="entry name" value="Arf_Arl"/>
    <property type="match status" value="1"/>
</dbReference>
<dbReference type="Proteomes" id="UP001470230">
    <property type="component" value="Unassembled WGS sequence"/>
</dbReference>
<dbReference type="NCBIfam" id="TIGR00231">
    <property type="entry name" value="small_GTP"/>
    <property type="match status" value="1"/>
</dbReference>
<comment type="similarity">
    <text evidence="3">Belongs to the small GTPase superfamily. Arf family.</text>
</comment>
<name>A0ABR2GKS9_9EUKA</name>
<organism evidence="5 7">
    <name type="scientific">Tritrichomonas musculus</name>
    <dbReference type="NCBI Taxonomy" id="1915356"/>
    <lineage>
        <taxon>Eukaryota</taxon>
        <taxon>Metamonada</taxon>
        <taxon>Parabasalia</taxon>
        <taxon>Tritrichomonadida</taxon>
        <taxon>Tritrichomonadidae</taxon>
        <taxon>Tritrichomonas</taxon>
    </lineage>
</organism>
<dbReference type="SMART" id="SM00178">
    <property type="entry name" value="SAR"/>
    <property type="match status" value="1"/>
</dbReference>
<dbReference type="Pfam" id="PF00025">
    <property type="entry name" value="Arf"/>
    <property type="match status" value="1"/>
</dbReference>
<dbReference type="EMBL" id="JAPFFF010000375">
    <property type="protein sequence ID" value="KAK8834539.1"/>
    <property type="molecule type" value="Genomic_DNA"/>
</dbReference>
<protein>
    <submittedName>
        <fullName evidence="5">ADP-ribosylation factor protein 3</fullName>
    </submittedName>
</protein>
<evidence type="ECO:0000256" key="2">
    <source>
        <dbReference type="ARBA" id="ARBA00023134"/>
    </source>
</evidence>
<evidence type="ECO:0000313" key="5">
    <source>
        <dbReference type="EMBL" id="KAK8834539.1"/>
    </source>
</evidence>
<dbReference type="PRINTS" id="PR00328">
    <property type="entry name" value="SAR1GTPBP"/>
</dbReference>
<dbReference type="Gene3D" id="3.40.50.300">
    <property type="entry name" value="P-loop containing nucleotide triphosphate hydrolases"/>
    <property type="match status" value="1"/>
</dbReference>
<evidence type="ECO:0000313" key="7">
    <source>
        <dbReference type="Proteomes" id="UP001470230"/>
    </source>
</evidence>
<evidence type="ECO:0000313" key="4">
    <source>
        <dbReference type="EMBL" id="KAK8833821.1"/>
    </source>
</evidence>
<evidence type="ECO:0000313" key="6">
    <source>
        <dbReference type="EMBL" id="KAK8889490.1"/>
    </source>
</evidence>
<comment type="caution">
    <text evidence="5">The sequence shown here is derived from an EMBL/GenBank/DDBJ whole genome shotgun (WGS) entry which is preliminary data.</text>
</comment>
<dbReference type="InterPro" id="IPR005225">
    <property type="entry name" value="Small_GTP-bd"/>
</dbReference>
<accession>A0ABR2GKS9</accession>
<evidence type="ECO:0000256" key="1">
    <source>
        <dbReference type="ARBA" id="ARBA00022741"/>
    </source>
</evidence>
<proteinExistence type="inferred from homology"/>
<dbReference type="InterPro" id="IPR027417">
    <property type="entry name" value="P-loop_NTPase"/>
</dbReference>
<dbReference type="InterPro" id="IPR006689">
    <property type="entry name" value="Small_GTPase_ARF/SAR"/>
</dbReference>
<sequence length="145" mass="16498">MFISHSQQKKKLLFLGLDNAGKTSILHALIGASPYTVSPTRGLNTRQVEFDRFKFNIFDVGGQKSLRSHWGDYFNDVYGVVWVIDSADKRRMYETGLELAILLQDEKLMNVPILIMANKQDLSTALSAAEVFFDFFSSNTRLQQN</sequence>
<keyword evidence="2 3" id="KW-0342">GTP-binding</keyword>
<dbReference type="SUPFAM" id="SSF52540">
    <property type="entry name" value="P-loop containing nucleoside triphosphate hydrolases"/>
    <property type="match status" value="1"/>
</dbReference>
<keyword evidence="7" id="KW-1185">Reference proteome</keyword>
<dbReference type="SMART" id="SM00177">
    <property type="entry name" value="ARF"/>
    <property type="match status" value="1"/>
</dbReference>
<dbReference type="InterPro" id="IPR044612">
    <property type="entry name" value="ARL2/3"/>
</dbReference>
<dbReference type="PROSITE" id="PS51417">
    <property type="entry name" value="ARF"/>
    <property type="match status" value="1"/>
</dbReference>
<dbReference type="EMBL" id="JAPFFF010000005">
    <property type="protein sequence ID" value="KAK8889490.1"/>
    <property type="molecule type" value="Genomic_DNA"/>
</dbReference>
<gene>
    <name evidence="5" type="ORF">M9Y10_027558</name>
    <name evidence="6" type="ORF">M9Y10_034237</name>
    <name evidence="4" type="ORF">M9Y10_040144</name>
</gene>
<reference evidence="5 7" key="1">
    <citation type="submission" date="2024-04" db="EMBL/GenBank/DDBJ databases">
        <title>Tritrichomonas musculus Genome.</title>
        <authorList>
            <person name="Alves-Ferreira E."/>
            <person name="Grigg M."/>
            <person name="Lorenzi H."/>
            <person name="Galac M."/>
        </authorList>
    </citation>
    <scope>NUCLEOTIDE SEQUENCE [LARGE SCALE GENOMIC DNA]</scope>
    <source>
        <strain evidence="5 7">EAF2021</strain>
    </source>
</reference>
<dbReference type="EMBL" id="JAPFFF010000633">
    <property type="protein sequence ID" value="KAK8833821.1"/>
    <property type="molecule type" value="Genomic_DNA"/>
</dbReference>
<keyword evidence="1 3" id="KW-0547">Nucleotide-binding</keyword>